<evidence type="ECO:0000313" key="2">
    <source>
        <dbReference type="Proteomes" id="UP001295740"/>
    </source>
</evidence>
<dbReference type="AlphaFoldDB" id="A0AAI8YHM4"/>
<accession>A0AAI8YHM4</accession>
<keyword evidence="2" id="KW-1185">Reference proteome</keyword>
<dbReference type="EMBL" id="CAUWAG010000010">
    <property type="protein sequence ID" value="CAJ2507604.1"/>
    <property type="molecule type" value="Genomic_DNA"/>
</dbReference>
<evidence type="ECO:0000313" key="1">
    <source>
        <dbReference type="EMBL" id="CAJ2507604.1"/>
    </source>
</evidence>
<name>A0AAI8YHM4_9PEZI</name>
<proteinExistence type="predicted"/>
<dbReference type="Proteomes" id="UP001295740">
    <property type="component" value="Unassembled WGS sequence"/>
</dbReference>
<organism evidence="1 2">
    <name type="scientific">Anthostomella pinea</name>
    <dbReference type="NCBI Taxonomy" id="933095"/>
    <lineage>
        <taxon>Eukaryota</taxon>
        <taxon>Fungi</taxon>
        <taxon>Dikarya</taxon>
        <taxon>Ascomycota</taxon>
        <taxon>Pezizomycotina</taxon>
        <taxon>Sordariomycetes</taxon>
        <taxon>Xylariomycetidae</taxon>
        <taxon>Xylariales</taxon>
        <taxon>Xylariaceae</taxon>
        <taxon>Anthostomella</taxon>
    </lineage>
</organism>
<sequence length="89" mass="9882">MEGADTDWAYMDGNLNRRGSSYVFIGVPDGEGERVRVGSQDILDFLGIAINEARNGGLTCHTILGQACTTWNSWSVEVEFRLAPYEPRQ</sequence>
<protein>
    <submittedName>
        <fullName evidence="1">Uu.00g087900.m01.CDS01</fullName>
    </submittedName>
</protein>
<comment type="caution">
    <text evidence="1">The sequence shown here is derived from an EMBL/GenBank/DDBJ whole genome shotgun (WGS) entry which is preliminary data.</text>
</comment>
<gene>
    <name evidence="1" type="ORF">KHLLAP_LOCUS8072</name>
</gene>
<reference evidence="1" key="1">
    <citation type="submission" date="2023-10" db="EMBL/GenBank/DDBJ databases">
        <authorList>
            <person name="Hackl T."/>
        </authorList>
    </citation>
    <scope>NUCLEOTIDE SEQUENCE</scope>
</reference>